<evidence type="ECO:0008006" key="6">
    <source>
        <dbReference type="Google" id="ProtNLM"/>
    </source>
</evidence>
<dbReference type="InterPro" id="IPR003591">
    <property type="entry name" value="Leu-rich_rpt_typical-subtyp"/>
</dbReference>
<sequence length="414" mass="45966">MVRKSAKITRNISSAFGLEAANECAIQESLADALSQASAVRRLDVSRNRLEFLQWTELPPRLEHLVADSNAITLLGAASTSKVRTASFRGNHIEQITADQLPDTLESLNLSANRLQHIAAATFSMKMAMRSLDLSDNQLSQLSEEPLIIGGVNSIDIDLRGNPLHCSCELHWIKNPEIVKRKMNVIGISETFCTHPLVDRTISLDKVDEKDLLCDYSQVCEPDCVCCQFGNCDCKAVCPAGCACYRDASFETNIVRCENLTEAEMQDFTPSAVPISALTPRLQYLHINASGIRGIQAKAFNTLPKLKLLDLSENDLVRLSGDEFHKTAALSHLFLNGNHLQTVERGLLDKLPALTTVGLKSILPIRIFPGIPLLSRVVLTVTFRNARYLSTSSQYSVHRLRQIFRFFLAISLFR</sequence>
<keyword evidence="2" id="KW-0732">Signal</keyword>
<dbReference type="AlphaFoldDB" id="A0AAD5LVA9"/>
<evidence type="ECO:0000313" key="5">
    <source>
        <dbReference type="Proteomes" id="UP001196413"/>
    </source>
</evidence>
<proteinExistence type="predicted"/>
<gene>
    <name evidence="4" type="ORF">KIN20_002213</name>
</gene>
<evidence type="ECO:0000256" key="3">
    <source>
        <dbReference type="ARBA" id="ARBA00022737"/>
    </source>
</evidence>
<dbReference type="InterPro" id="IPR032675">
    <property type="entry name" value="LRR_dom_sf"/>
</dbReference>
<dbReference type="PRINTS" id="PR00019">
    <property type="entry name" value="LEURICHRPT"/>
</dbReference>
<dbReference type="SUPFAM" id="SSF52058">
    <property type="entry name" value="L domain-like"/>
    <property type="match status" value="2"/>
</dbReference>
<protein>
    <recommendedName>
        <fullName evidence="6">Leucine Rich repeat-containing domain protein</fullName>
    </recommendedName>
</protein>
<keyword evidence="5" id="KW-1185">Reference proteome</keyword>
<dbReference type="Gene3D" id="3.80.10.10">
    <property type="entry name" value="Ribonuclease Inhibitor"/>
    <property type="match status" value="2"/>
</dbReference>
<dbReference type="PROSITE" id="PS51450">
    <property type="entry name" value="LRR"/>
    <property type="match status" value="2"/>
</dbReference>
<dbReference type="PANTHER" id="PTHR24369">
    <property type="entry name" value="ANTIGEN BSP, PUTATIVE-RELATED"/>
    <property type="match status" value="1"/>
</dbReference>
<evidence type="ECO:0000313" key="4">
    <source>
        <dbReference type="EMBL" id="KAJ1347205.1"/>
    </source>
</evidence>
<dbReference type="GO" id="GO:0005886">
    <property type="term" value="C:plasma membrane"/>
    <property type="evidence" value="ECO:0007669"/>
    <property type="project" value="TreeGrafter"/>
</dbReference>
<reference evidence="4" key="1">
    <citation type="submission" date="2021-06" db="EMBL/GenBank/DDBJ databases">
        <title>Parelaphostrongylus tenuis whole genome reference sequence.</title>
        <authorList>
            <person name="Garwood T.J."/>
            <person name="Larsen P.A."/>
            <person name="Fountain-Jones N.M."/>
            <person name="Garbe J.R."/>
            <person name="Macchietto M.G."/>
            <person name="Kania S.A."/>
            <person name="Gerhold R.W."/>
            <person name="Richards J.E."/>
            <person name="Wolf T.M."/>
        </authorList>
    </citation>
    <scope>NUCLEOTIDE SEQUENCE</scope>
    <source>
        <strain evidence="4">MNPRO001-30</strain>
        <tissue evidence="4">Meninges</tissue>
    </source>
</reference>
<dbReference type="EMBL" id="JAHQIW010000291">
    <property type="protein sequence ID" value="KAJ1347205.1"/>
    <property type="molecule type" value="Genomic_DNA"/>
</dbReference>
<name>A0AAD5LVA9_PARTN</name>
<dbReference type="SMART" id="SM00369">
    <property type="entry name" value="LRR_TYP"/>
    <property type="match status" value="3"/>
</dbReference>
<dbReference type="PANTHER" id="PTHR24369:SF210">
    <property type="entry name" value="CHAOPTIN-RELATED"/>
    <property type="match status" value="1"/>
</dbReference>
<dbReference type="Pfam" id="PF13855">
    <property type="entry name" value="LRR_8"/>
    <property type="match status" value="2"/>
</dbReference>
<dbReference type="InterPro" id="IPR050541">
    <property type="entry name" value="LRR_TM_domain-containing"/>
</dbReference>
<comment type="caution">
    <text evidence="4">The sequence shown here is derived from an EMBL/GenBank/DDBJ whole genome shotgun (WGS) entry which is preliminary data.</text>
</comment>
<dbReference type="Proteomes" id="UP001196413">
    <property type="component" value="Unassembled WGS sequence"/>
</dbReference>
<organism evidence="4 5">
    <name type="scientific">Parelaphostrongylus tenuis</name>
    <name type="common">Meningeal worm</name>
    <dbReference type="NCBI Taxonomy" id="148309"/>
    <lineage>
        <taxon>Eukaryota</taxon>
        <taxon>Metazoa</taxon>
        <taxon>Ecdysozoa</taxon>
        <taxon>Nematoda</taxon>
        <taxon>Chromadorea</taxon>
        <taxon>Rhabditida</taxon>
        <taxon>Rhabditina</taxon>
        <taxon>Rhabditomorpha</taxon>
        <taxon>Strongyloidea</taxon>
        <taxon>Metastrongylidae</taxon>
        <taxon>Parelaphostrongylus</taxon>
    </lineage>
</organism>
<accession>A0AAD5LVA9</accession>
<dbReference type="InterPro" id="IPR001611">
    <property type="entry name" value="Leu-rich_rpt"/>
</dbReference>
<keyword evidence="1" id="KW-0433">Leucine-rich repeat</keyword>
<evidence type="ECO:0000256" key="2">
    <source>
        <dbReference type="ARBA" id="ARBA00022729"/>
    </source>
</evidence>
<evidence type="ECO:0000256" key="1">
    <source>
        <dbReference type="ARBA" id="ARBA00022614"/>
    </source>
</evidence>
<keyword evidence="3" id="KW-0677">Repeat</keyword>